<evidence type="ECO:0000259" key="1">
    <source>
        <dbReference type="Pfam" id="PF00724"/>
    </source>
</evidence>
<accession>A0A095C4W8</accession>
<protein>
    <submittedName>
        <fullName evidence="2">Xenobiotic reductase</fullName>
    </submittedName>
</protein>
<dbReference type="EMBL" id="CP025760">
    <property type="protein sequence ID" value="KGB74844.1"/>
    <property type="molecule type" value="Genomic_DNA"/>
</dbReference>
<reference evidence="2 3" key="2">
    <citation type="journal article" date="2018" name="Proc. Natl. Acad. Sci.">
        <title>RNAi is a critical determinant of centromere evolution in closely related fungi.</title>
        <authorList>
            <person name="Yadav V."/>
            <person name="Sun S."/>
            <person name="Billmyre R.B."/>
            <person name="Thimmappa B.C."/>
            <person name="Shea T."/>
            <person name="Lintner R."/>
            <person name="Bakkeren G."/>
            <person name="Cuomo C.A."/>
            <person name="Heitman J."/>
            <person name="Sanyal K."/>
        </authorList>
    </citation>
    <scope>NUCLEOTIDE SEQUENCE [LARGE SCALE GENOMIC DNA]</scope>
    <source>
        <strain evidence="2 3">R265</strain>
    </source>
</reference>
<dbReference type="HOGENOM" id="CLU_012153_0_3_1"/>
<evidence type="ECO:0000313" key="2">
    <source>
        <dbReference type="EMBL" id="KGB74844.1"/>
    </source>
</evidence>
<dbReference type="InterPro" id="IPR045247">
    <property type="entry name" value="Oye-like"/>
</dbReference>
<dbReference type="GO" id="GO:0016491">
    <property type="term" value="F:oxidoreductase activity"/>
    <property type="evidence" value="ECO:0007669"/>
    <property type="project" value="InterPro"/>
</dbReference>
<dbReference type="OMA" id="WAAYDLM"/>
<dbReference type="RefSeq" id="XP_062880826.1">
    <property type="nucleotide sequence ID" value="XM_063024756.1"/>
</dbReference>
<name>A0A095C4W8_CRYD2</name>
<dbReference type="Gene3D" id="3.20.20.70">
    <property type="entry name" value="Aldolase class I"/>
    <property type="match status" value="1"/>
</dbReference>
<dbReference type="AlphaFoldDB" id="A0A095C4W8"/>
<gene>
    <name evidence="2" type="ORF">CNBG_0682</name>
</gene>
<dbReference type="OrthoDB" id="276546at2759"/>
<keyword evidence="3" id="KW-1185">Reference proteome</keyword>
<dbReference type="GO" id="GO:0010181">
    <property type="term" value="F:FMN binding"/>
    <property type="evidence" value="ECO:0007669"/>
    <property type="project" value="InterPro"/>
</dbReference>
<dbReference type="KEGG" id="cdeu:CNBG_0682"/>
<dbReference type="VEuPathDB" id="FungiDB:CNBG_0682"/>
<dbReference type="FunFam" id="3.20.20.70:FF:000294">
    <property type="entry name" value="Unplaced genomic scaffold supercont1.2, whole genome shotgun sequence"/>
    <property type="match status" value="1"/>
</dbReference>
<dbReference type="PANTHER" id="PTHR22893">
    <property type="entry name" value="NADH OXIDOREDUCTASE-RELATED"/>
    <property type="match status" value="1"/>
</dbReference>
<organism evidence="2 3">
    <name type="scientific">Cryptococcus deuterogattii (strain R265)</name>
    <name type="common">Cryptococcus gattii VGII (strain R265)</name>
    <dbReference type="NCBI Taxonomy" id="294750"/>
    <lineage>
        <taxon>Eukaryota</taxon>
        <taxon>Fungi</taxon>
        <taxon>Dikarya</taxon>
        <taxon>Basidiomycota</taxon>
        <taxon>Agaricomycotina</taxon>
        <taxon>Tremellomycetes</taxon>
        <taxon>Tremellales</taxon>
        <taxon>Cryptococcaceae</taxon>
        <taxon>Cryptococcus</taxon>
        <taxon>Cryptococcus gattii species complex</taxon>
    </lineage>
</organism>
<dbReference type="STRING" id="294750.A0A095C4W8"/>
<evidence type="ECO:0000313" key="3">
    <source>
        <dbReference type="Proteomes" id="UP000029445"/>
    </source>
</evidence>
<dbReference type="PANTHER" id="PTHR22893:SF91">
    <property type="entry name" value="NADPH DEHYDROGENASE 2-RELATED"/>
    <property type="match status" value="1"/>
</dbReference>
<feature type="domain" description="NADH:flavin oxidoreductase/NADH oxidase N-terminal" evidence="1">
    <location>
        <begin position="9"/>
        <end position="355"/>
    </location>
</feature>
<reference evidence="2 3" key="1">
    <citation type="journal article" date="2011" name="MBio">
        <title>Genome variation in Cryptococcus gattii, an emerging pathogen of immunocompetent hosts.</title>
        <authorList>
            <person name="D'Souza C.A."/>
            <person name="Kronstad J.W."/>
            <person name="Taylor G."/>
            <person name="Warren R."/>
            <person name="Yuen M."/>
            <person name="Hu G."/>
            <person name="Jung W.H."/>
            <person name="Sham A."/>
            <person name="Kidd S.E."/>
            <person name="Tangen K."/>
            <person name="Lee N."/>
            <person name="Zeilmaker T."/>
            <person name="Sawkins J."/>
            <person name="McVicker G."/>
            <person name="Shah S."/>
            <person name="Gnerre S."/>
            <person name="Griggs A."/>
            <person name="Zeng Q."/>
            <person name="Bartlett K."/>
            <person name="Li W."/>
            <person name="Wang X."/>
            <person name="Heitman J."/>
            <person name="Stajich J.E."/>
            <person name="Fraser J.A."/>
            <person name="Meyer W."/>
            <person name="Carter D."/>
            <person name="Schein J."/>
            <person name="Krzywinski M."/>
            <person name="Kwon-Chung K.J."/>
            <person name="Varma A."/>
            <person name="Wang J."/>
            <person name="Brunham R."/>
            <person name="Fyfe M."/>
            <person name="Ouellette B.F."/>
            <person name="Siddiqui A."/>
            <person name="Marra M."/>
            <person name="Jones S."/>
            <person name="Holt R."/>
            <person name="Birren B.W."/>
            <person name="Galagan J.E."/>
            <person name="Cuomo C.A."/>
        </authorList>
    </citation>
    <scope>NUCLEOTIDE SEQUENCE [LARGE SCALE GENOMIC DNA]</scope>
    <source>
        <strain evidence="2 3">R265</strain>
    </source>
</reference>
<dbReference type="InterPro" id="IPR013785">
    <property type="entry name" value="Aldolase_TIM"/>
</dbReference>
<dbReference type="CDD" id="cd02933">
    <property type="entry name" value="OYE_like_FMN"/>
    <property type="match status" value="1"/>
</dbReference>
<dbReference type="Pfam" id="PF00724">
    <property type="entry name" value="Oxidored_FMN"/>
    <property type="match status" value="1"/>
</dbReference>
<dbReference type="InterPro" id="IPR001155">
    <property type="entry name" value="OxRdtase_FMN_N"/>
</dbReference>
<dbReference type="SUPFAM" id="SSF51395">
    <property type="entry name" value="FMN-linked oxidoreductases"/>
    <property type="match status" value="1"/>
</dbReference>
<sequence>MPGVKFPTLAEPVTLGALQLDTRVIMASLTRNRSIPTTIPNEDNVKYYAQRAGPGRSGLILSEGTLIAHQGTEWENAPGIWDEEHAKGWKKVTDAVHEKGGLIVAQLWHTGRVCHPDMIEQKRSGDPVWAPSDVGARGGKFRTLPGQPGYISNPTPIPDPTYILDQYSKAAEMAKLAGFDGVELHSANGYLIEQFLSDVSNTRTDKWGGSVENRIRFGLEAAKRLIEVWGADRVGIKISPCGGYNDTYNTSGDSRLETFKTYISRLDSLGLAYIQLMVAILGDDHHGGKPQGFPHDIIGTYGPLIKKSKLVVNGNYTPESGEEIVKSGKAAAVVYGRSYVANPDFVKRIQQGLPLAELNMKGLYMPAVEGQNGSGYNDYPDAE</sequence>
<proteinExistence type="predicted"/>
<dbReference type="GeneID" id="88176910"/>
<dbReference type="Proteomes" id="UP000029445">
    <property type="component" value="Chromosome 2"/>
</dbReference>